<dbReference type="SMART" id="SM00028">
    <property type="entry name" value="TPR"/>
    <property type="match status" value="6"/>
</dbReference>
<reference evidence="3" key="1">
    <citation type="submission" date="2019-10" db="EMBL/GenBank/DDBJ databases">
        <title>Conservation and host-specific expression of non-tandemly repeated heterogenous ribosome RNA gene in arbuscular mycorrhizal fungi.</title>
        <authorList>
            <person name="Maeda T."/>
            <person name="Kobayashi Y."/>
            <person name="Nakagawa T."/>
            <person name="Ezawa T."/>
            <person name="Yamaguchi K."/>
            <person name="Bino T."/>
            <person name="Nishimoto Y."/>
            <person name="Shigenobu S."/>
            <person name="Kawaguchi M."/>
        </authorList>
    </citation>
    <scope>NUCLEOTIDE SEQUENCE</scope>
    <source>
        <strain evidence="3">HR1</strain>
    </source>
</reference>
<evidence type="ECO:0000256" key="1">
    <source>
        <dbReference type="ARBA" id="ARBA00022803"/>
    </source>
</evidence>
<name>A0A8H3LKW6_9GLOM</name>
<evidence type="ECO:0000256" key="2">
    <source>
        <dbReference type="PROSITE-ProRule" id="PRU00339"/>
    </source>
</evidence>
<comment type="caution">
    <text evidence="3">The sequence shown here is derived from an EMBL/GenBank/DDBJ whole genome shotgun (WGS) entry which is preliminary data.</text>
</comment>
<dbReference type="InterPro" id="IPR011990">
    <property type="entry name" value="TPR-like_helical_dom_sf"/>
</dbReference>
<dbReference type="SUPFAM" id="SSF57850">
    <property type="entry name" value="RING/U-box"/>
    <property type="match status" value="1"/>
</dbReference>
<gene>
    <name evidence="3" type="ORF">RCL2_001424700</name>
</gene>
<protein>
    <submittedName>
        <fullName evidence="3">Uncharacterized protein</fullName>
    </submittedName>
</protein>
<dbReference type="Proteomes" id="UP000615446">
    <property type="component" value="Unassembled WGS sequence"/>
</dbReference>
<dbReference type="Gene3D" id="1.25.40.10">
    <property type="entry name" value="Tetratricopeptide repeat domain"/>
    <property type="match status" value="2"/>
</dbReference>
<dbReference type="PANTHER" id="PTHR12558:SF44">
    <property type="entry name" value="TETRATRICOPEPTIDE REPEAT-CONTAINING PROTEIN"/>
    <property type="match status" value="1"/>
</dbReference>
<dbReference type="GO" id="GO:0051301">
    <property type="term" value="P:cell division"/>
    <property type="evidence" value="ECO:0007669"/>
    <property type="project" value="TreeGrafter"/>
</dbReference>
<dbReference type="EMBL" id="BLAL01000165">
    <property type="protein sequence ID" value="GES87238.1"/>
    <property type="molecule type" value="Genomic_DNA"/>
</dbReference>
<accession>A0A8H3LKW6</accession>
<dbReference type="PANTHER" id="PTHR12558">
    <property type="entry name" value="CELL DIVISION CYCLE 16,23,27"/>
    <property type="match status" value="1"/>
</dbReference>
<dbReference type="Gene3D" id="3.30.40.10">
    <property type="entry name" value="Zinc/RING finger domain, C3HC4 (zinc finger)"/>
    <property type="match status" value="1"/>
</dbReference>
<feature type="repeat" description="TPR" evidence="2">
    <location>
        <begin position="719"/>
        <end position="752"/>
    </location>
</feature>
<feature type="repeat" description="TPR" evidence="2">
    <location>
        <begin position="866"/>
        <end position="899"/>
    </location>
</feature>
<evidence type="ECO:0000313" key="3">
    <source>
        <dbReference type="EMBL" id="GES87238.1"/>
    </source>
</evidence>
<dbReference type="PROSITE" id="PS50005">
    <property type="entry name" value="TPR"/>
    <property type="match status" value="3"/>
</dbReference>
<dbReference type="InterPro" id="IPR019734">
    <property type="entry name" value="TPR_rpt"/>
</dbReference>
<dbReference type="SUPFAM" id="SSF48452">
    <property type="entry name" value="TPR-like"/>
    <property type="match status" value="1"/>
</dbReference>
<dbReference type="GO" id="GO:0005680">
    <property type="term" value="C:anaphase-promoting complex"/>
    <property type="evidence" value="ECO:0007669"/>
    <property type="project" value="UniProtKB-ARBA"/>
</dbReference>
<proteinExistence type="predicted"/>
<dbReference type="OrthoDB" id="2423701at2759"/>
<dbReference type="InterPro" id="IPR013083">
    <property type="entry name" value="Znf_RING/FYVE/PHD"/>
</dbReference>
<sequence length="1273" mass="149231">MQEVVIVLEAIISFEPIDINIYDSNEKKELKEYNSNSNSSKGTIEINGELINDIESLKIESDDTSSLSNQLTKPSVDDISVYNNDLIDDITPLNILMETENGSSSLSNKVTELSANDTRVYKNQLLLELEENGFITQEEKAEALLEKDLNKPKYLYVLKLLFENLQNKFSSGFLRDTLNTLANPTEFDYHNQTETLLELRLRTCMAVLERICFTEVILSKEFHNRIYNSLLKFAKIHRNMQKGITVEFDTSKDDAIIENRNYNIYFLLIHLRDTLNSLRDDETWFKDVTRKTKVSLKYFTAGILSTAKVSLSNDNNLILSQFTQTRKDLNFKYPVPSYHVDWRIMLLIQHNLFTWTDIDEKFRELVFMEYIWSFVEKEWIDVTDKPILNSQARFEEVLNKITNNVLKDTRNFLNALADNEPLALPHTMWFGILDLAQNLIQKSTRKATYGLCYYLAIESLNKAPSSFIQFKAIEVLLNLYNVNKELFLVIEIDLEQYIQKLFESNLKIDSLEKFQNLLAFVKDKFSEDLKFLSNDIGKGKKGNGKLNQSLEQASNSNILDIIAEEIACPIDSEPTDQLCILRCKHMLSLNNFKKLKQKKCPICREKIDDNYIRYLPQNTIYKNLYSQFLESGHILPSIELEDSDQIHYDSDDSNSSEIDIMLAKKEKAMSDTISLQSIILRISKKRRPIYQNIIRELYKKDYERTLYYCKEYLKSPESYTILCILAYIYGYLDNYEQAHLYLNEAIDLKPKNSFAHFICGEVFFRQNKCKSAINSLKISIDYGAKTNNIYILLGDSYLFEAKLCNNSNDKNNYYLAALDNYSIALQTKPNNYSCLKKCLYIYKKQKKYLDSLEILNKLVNINKNDSLILCYYGEILCKISQYDNAILYFTKANKIDPENVHNLNRRAIAYYILQEYDNTLLDLNKAIFLDSLNSLTYYYKGLIYYTKRNVCDAIVAFEKCIEIDPNDNLAKIQLYYMNYLLNKERSKDLNYDIITIVNQIPNIGDDKSLLLIRCKIYIELEKYDKALLDFNRLFELNCEDISFIYLLQKYPDYWSYLTSYYKISDNDYRDIGIIENFKKYMYKVKKVYFLSNISNILLKSDINSLSGKSFDAKDIQLNLELPKLSLPYIKSKYLYIVWKICVKTGLSKDTTLNFIVEMGVEPGLFYSLSDQHQKKEHRLKYDELSKLIGLGWIEYTVPINIESNKFDWIQPSITTYEHFIDMQIDYVRFVLFERDTIYFPKMGHLLPIHKSHPNILNSKCFSKKETENLPYKK</sequence>
<feature type="repeat" description="TPR" evidence="2">
    <location>
        <begin position="934"/>
        <end position="967"/>
    </location>
</feature>
<keyword evidence="1 2" id="KW-0802">TPR repeat</keyword>
<evidence type="ECO:0000313" key="4">
    <source>
        <dbReference type="Proteomes" id="UP000615446"/>
    </source>
</evidence>
<dbReference type="AlphaFoldDB" id="A0A8H3LKW6"/>
<dbReference type="Pfam" id="PF13181">
    <property type="entry name" value="TPR_8"/>
    <property type="match status" value="2"/>
</dbReference>
<organism evidence="3 4">
    <name type="scientific">Rhizophagus clarus</name>
    <dbReference type="NCBI Taxonomy" id="94130"/>
    <lineage>
        <taxon>Eukaryota</taxon>
        <taxon>Fungi</taxon>
        <taxon>Fungi incertae sedis</taxon>
        <taxon>Mucoromycota</taxon>
        <taxon>Glomeromycotina</taxon>
        <taxon>Glomeromycetes</taxon>
        <taxon>Glomerales</taxon>
        <taxon>Glomeraceae</taxon>
        <taxon>Rhizophagus</taxon>
    </lineage>
</organism>